<evidence type="ECO:0000313" key="2">
    <source>
        <dbReference type="Proteomes" id="UP001165960"/>
    </source>
</evidence>
<accession>A0ACC2T742</accession>
<comment type="caution">
    <text evidence="1">The sequence shown here is derived from an EMBL/GenBank/DDBJ whole genome shotgun (WGS) entry which is preliminary data.</text>
</comment>
<evidence type="ECO:0000313" key="1">
    <source>
        <dbReference type="EMBL" id="KAJ9070281.1"/>
    </source>
</evidence>
<dbReference type="EMBL" id="QTSX02003582">
    <property type="protein sequence ID" value="KAJ9070281.1"/>
    <property type="molecule type" value="Genomic_DNA"/>
</dbReference>
<keyword evidence="2" id="KW-1185">Reference proteome</keyword>
<dbReference type="Proteomes" id="UP001165960">
    <property type="component" value="Unassembled WGS sequence"/>
</dbReference>
<organism evidence="1 2">
    <name type="scientific">Entomophthora muscae</name>
    <dbReference type="NCBI Taxonomy" id="34485"/>
    <lineage>
        <taxon>Eukaryota</taxon>
        <taxon>Fungi</taxon>
        <taxon>Fungi incertae sedis</taxon>
        <taxon>Zoopagomycota</taxon>
        <taxon>Entomophthoromycotina</taxon>
        <taxon>Entomophthoromycetes</taxon>
        <taxon>Entomophthorales</taxon>
        <taxon>Entomophthoraceae</taxon>
        <taxon>Entomophthora</taxon>
    </lineage>
</organism>
<protein>
    <submittedName>
        <fullName evidence="1">Uncharacterized protein</fullName>
    </submittedName>
</protein>
<gene>
    <name evidence="1" type="ORF">DSO57_1009890</name>
</gene>
<sequence length="56" mass="6378">MVYAMTKPKPPRFSLPPMYLFFLSPISSLQAEFPLDPFCHVVPDPQPEIISLPCDQ</sequence>
<name>A0ACC2T742_9FUNG</name>
<proteinExistence type="predicted"/>
<reference evidence="1" key="1">
    <citation type="submission" date="2022-04" db="EMBL/GenBank/DDBJ databases">
        <title>Genome of the entomopathogenic fungus Entomophthora muscae.</title>
        <authorList>
            <person name="Elya C."/>
            <person name="Lovett B.R."/>
            <person name="Lee E."/>
            <person name="Macias A.M."/>
            <person name="Hajek A.E."/>
            <person name="De Bivort B.L."/>
            <person name="Kasson M.T."/>
            <person name="De Fine Licht H.H."/>
            <person name="Stajich J.E."/>
        </authorList>
    </citation>
    <scope>NUCLEOTIDE SEQUENCE</scope>
    <source>
        <strain evidence="1">Berkeley</strain>
    </source>
</reference>